<sequence>MIKMTVSAAFLLAVALGAGSIAGKEPLSALFSHPNILISTSDNIQKKGQFTDMSLIRPEHKLSILALQHFKLANGETNITFAHHQHEVVIMSVHNTSKKRIDINIIYPDSVTSYQKAHLSPGQTKEYTLSLNKTDKTTAVGPFWYMYAVTSDGSSGSMDVSVRASTS</sequence>
<proteinExistence type="predicted"/>
<protein>
    <submittedName>
        <fullName evidence="2">Uncharacterized protein</fullName>
    </submittedName>
</protein>
<keyword evidence="3" id="KW-1185">Reference proteome</keyword>
<reference evidence="3" key="1">
    <citation type="submission" date="2015-10" db="EMBL/GenBank/DDBJ databases">
        <title>Genome of Paenibacillus bovis sp. nov.</title>
        <authorList>
            <person name="Wu Z."/>
            <person name="Gao C."/>
            <person name="Liu Z."/>
            <person name="Zheng H."/>
        </authorList>
    </citation>
    <scope>NUCLEOTIDE SEQUENCE [LARGE SCALE GENOMIC DNA]</scope>
    <source>
        <strain evidence="3">BD3526</strain>
    </source>
</reference>
<evidence type="ECO:0000313" key="2">
    <source>
        <dbReference type="EMBL" id="ANF98190.1"/>
    </source>
</evidence>
<name>A0A172ZM41_9BACL</name>
<dbReference type="Proteomes" id="UP000078148">
    <property type="component" value="Chromosome"/>
</dbReference>
<keyword evidence="1" id="KW-0732">Signal</keyword>
<evidence type="ECO:0000256" key="1">
    <source>
        <dbReference type="SAM" id="SignalP"/>
    </source>
</evidence>
<feature type="chain" id="PRO_5008006027" evidence="1">
    <location>
        <begin position="24"/>
        <end position="167"/>
    </location>
</feature>
<dbReference type="AlphaFoldDB" id="A0A172ZM41"/>
<accession>A0A172ZM41</accession>
<evidence type="ECO:0000313" key="3">
    <source>
        <dbReference type="Proteomes" id="UP000078148"/>
    </source>
</evidence>
<dbReference type="STRING" id="1616788.AR543_20690"/>
<dbReference type="EMBL" id="CP013023">
    <property type="protein sequence ID" value="ANF98190.1"/>
    <property type="molecule type" value="Genomic_DNA"/>
</dbReference>
<dbReference type="RefSeq" id="WP_060536268.1">
    <property type="nucleotide sequence ID" value="NZ_CP013023.1"/>
</dbReference>
<feature type="signal peptide" evidence="1">
    <location>
        <begin position="1"/>
        <end position="23"/>
    </location>
</feature>
<organism evidence="2 3">
    <name type="scientific">Paenibacillus bovis</name>
    <dbReference type="NCBI Taxonomy" id="1616788"/>
    <lineage>
        <taxon>Bacteria</taxon>
        <taxon>Bacillati</taxon>
        <taxon>Bacillota</taxon>
        <taxon>Bacilli</taxon>
        <taxon>Bacillales</taxon>
        <taxon>Paenibacillaceae</taxon>
        <taxon>Paenibacillus</taxon>
    </lineage>
</organism>
<reference evidence="2 3" key="2">
    <citation type="journal article" date="2016" name="Int. J. Syst. Evol. Microbiol.">
        <title>Paenibacillus bovis sp. nov., isolated from raw yak (Bos grunniens) milk.</title>
        <authorList>
            <person name="Gao C."/>
            <person name="Han J."/>
            <person name="Liu Z."/>
            <person name="Xu X."/>
            <person name="Hang F."/>
            <person name="Wu Z."/>
        </authorList>
    </citation>
    <scope>NUCLEOTIDE SEQUENCE [LARGE SCALE GENOMIC DNA]</scope>
    <source>
        <strain evidence="2 3">BD3526</strain>
    </source>
</reference>
<gene>
    <name evidence="2" type="ORF">AR543_20690</name>
</gene>
<dbReference type="KEGG" id="pbv:AR543_20690"/>